<dbReference type="InterPro" id="IPR000515">
    <property type="entry name" value="MetI-like"/>
</dbReference>
<keyword evidence="13" id="KW-1185">Reference proteome</keyword>
<evidence type="ECO:0000256" key="3">
    <source>
        <dbReference type="ARBA" id="ARBA00010072"/>
    </source>
</evidence>
<dbReference type="PROSITE" id="PS50928">
    <property type="entry name" value="ABC_TM1"/>
    <property type="match status" value="1"/>
</dbReference>
<keyword evidence="8 10" id="KW-1133">Transmembrane helix</keyword>
<comment type="function">
    <text evidence="1">Part of the binding-protein-dependent transport system for glutamine; probably responsible for the translocation of the substrate across the membrane.</text>
</comment>
<organism evidence="12 13">
    <name type="scientific">Acetobacter thailandicus</name>
    <dbReference type="NCBI Taxonomy" id="1502842"/>
    <lineage>
        <taxon>Bacteria</taxon>
        <taxon>Pseudomonadati</taxon>
        <taxon>Pseudomonadota</taxon>
        <taxon>Alphaproteobacteria</taxon>
        <taxon>Acetobacterales</taxon>
        <taxon>Acetobacteraceae</taxon>
        <taxon>Acetobacter</taxon>
    </lineage>
</organism>
<evidence type="ECO:0000313" key="12">
    <source>
        <dbReference type="EMBL" id="MCX2563127.1"/>
    </source>
</evidence>
<sequence>MSVFWSEVHEYLPFLLSGAEVTLQLSFISMAGGMILGFLTATGRLSGSRLIRWPLEAYVEIWRDTPLIVQLLLIYFSLPELGIILPAFWAGALGLTLNLSAYLSEVYRAAIQAVDEGQKSAAISLGMSPLQIYRRLIIPQAFVASLPTQGGYFIALLKDCSLVSFISVNELLRHATIVISNTFDSMNTYLMVALIYFIMSFTSARCVSWLERKLTPSRHTKGGVANVMPEAVEGITP</sequence>
<dbReference type="Gene3D" id="1.10.3720.10">
    <property type="entry name" value="MetI-like"/>
    <property type="match status" value="1"/>
</dbReference>
<keyword evidence="7" id="KW-0029">Amino-acid transport</keyword>
<name>A0ABT3QCV7_9PROT</name>
<evidence type="ECO:0000256" key="6">
    <source>
        <dbReference type="ARBA" id="ARBA00022692"/>
    </source>
</evidence>
<reference evidence="12 13" key="1">
    <citation type="submission" date="2022-11" db="EMBL/GenBank/DDBJ databases">
        <title>Genome sequencing of Acetobacter type strain.</title>
        <authorList>
            <person name="Heo J."/>
            <person name="Lee D."/>
            <person name="Han B.-H."/>
            <person name="Hong S.-B."/>
            <person name="Kwon S.-W."/>
        </authorList>
    </citation>
    <scope>NUCLEOTIDE SEQUENCE [LARGE SCALE GENOMIC DNA]</scope>
    <source>
        <strain evidence="12 13">KACC 21253</strain>
    </source>
</reference>
<feature type="transmembrane region" description="Helical" evidence="10">
    <location>
        <begin position="23"/>
        <end position="46"/>
    </location>
</feature>
<feature type="transmembrane region" description="Helical" evidence="10">
    <location>
        <begin position="67"/>
        <end position="89"/>
    </location>
</feature>
<dbReference type="NCBIfam" id="TIGR01726">
    <property type="entry name" value="HEQRo_perm_3TM"/>
    <property type="match status" value="1"/>
</dbReference>
<evidence type="ECO:0000256" key="9">
    <source>
        <dbReference type="ARBA" id="ARBA00023136"/>
    </source>
</evidence>
<feature type="domain" description="ABC transmembrane type-1" evidence="11">
    <location>
        <begin position="19"/>
        <end position="207"/>
    </location>
</feature>
<dbReference type="PANTHER" id="PTHR30614:SF20">
    <property type="entry name" value="GLUTAMINE TRANSPORT SYSTEM PERMEASE PROTEIN GLNP"/>
    <property type="match status" value="1"/>
</dbReference>
<protein>
    <submittedName>
        <fullName evidence="12">Amino acid ABC transporter permease</fullName>
    </submittedName>
</protein>
<dbReference type="EMBL" id="JAPIUZ010000001">
    <property type="protein sequence ID" value="MCX2563127.1"/>
    <property type="molecule type" value="Genomic_DNA"/>
</dbReference>
<evidence type="ECO:0000256" key="7">
    <source>
        <dbReference type="ARBA" id="ARBA00022970"/>
    </source>
</evidence>
<comment type="subcellular location">
    <subcellularLocation>
        <location evidence="2">Cell inner membrane</location>
        <topology evidence="2">Multi-pass membrane protein</topology>
    </subcellularLocation>
    <subcellularLocation>
        <location evidence="10">Cell membrane</location>
        <topology evidence="10">Multi-pass membrane protein</topology>
    </subcellularLocation>
</comment>
<dbReference type="CDD" id="cd06261">
    <property type="entry name" value="TM_PBP2"/>
    <property type="match status" value="1"/>
</dbReference>
<dbReference type="SUPFAM" id="SSF161098">
    <property type="entry name" value="MetI-like"/>
    <property type="match status" value="1"/>
</dbReference>
<evidence type="ECO:0000256" key="1">
    <source>
        <dbReference type="ARBA" id="ARBA00003159"/>
    </source>
</evidence>
<comment type="similarity">
    <text evidence="3">Belongs to the binding-protein-dependent transport system permease family. HisMQ subfamily.</text>
</comment>
<keyword evidence="9 10" id="KW-0472">Membrane</keyword>
<dbReference type="InterPro" id="IPR010065">
    <property type="entry name" value="AA_ABC_transptr_permease_3TM"/>
</dbReference>
<gene>
    <name evidence="12" type="ORF">OQ497_04015</name>
</gene>
<dbReference type="RefSeq" id="WP_086635230.1">
    <property type="nucleotide sequence ID" value="NZ_JAERKX010000005.1"/>
</dbReference>
<accession>A0ABT3QCV7</accession>
<keyword evidence="6 10" id="KW-0812">Transmembrane</keyword>
<evidence type="ECO:0000256" key="8">
    <source>
        <dbReference type="ARBA" id="ARBA00022989"/>
    </source>
</evidence>
<dbReference type="Pfam" id="PF00528">
    <property type="entry name" value="BPD_transp_1"/>
    <property type="match status" value="1"/>
</dbReference>
<evidence type="ECO:0000259" key="11">
    <source>
        <dbReference type="PROSITE" id="PS50928"/>
    </source>
</evidence>
<evidence type="ECO:0000256" key="4">
    <source>
        <dbReference type="ARBA" id="ARBA00022448"/>
    </source>
</evidence>
<evidence type="ECO:0000256" key="5">
    <source>
        <dbReference type="ARBA" id="ARBA00022475"/>
    </source>
</evidence>
<keyword evidence="5" id="KW-1003">Cell membrane</keyword>
<dbReference type="PANTHER" id="PTHR30614">
    <property type="entry name" value="MEMBRANE COMPONENT OF AMINO ACID ABC TRANSPORTER"/>
    <property type="match status" value="1"/>
</dbReference>
<feature type="transmembrane region" description="Helical" evidence="10">
    <location>
        <begin position="189"/>
        <end position="210"/>
    </location>
</feature>
<evidence type="ECO:0000313" key="13">
    <source>
        <dbReference type="Proteomes" id="UP001301152"/>
    </source>
</evidence>
<comment type="caution">
    <text evidence="12">The sequence shown here is derived from an EMBL/GenBank/DDBJ whole genome shotgun (WGS) entry which is preliminary data.</text>
</comment>
<dbReference type="InterPro" id="IPR043429">
    <property type="entry name" value="ArtM/GltK/GlnP/TcyL/YhdX-like"/>
</dbReference>
<dbReference type="InterPro" id="IPR035906">
    <property type="entry name" value="MetI-like_sf"/>
</dbReference>
<proteinExistence type="inferred from homology"/>
<keyword evidence="4 10" id="KW-0813">Transport</keyword>
<evidence type="ECO:0000256" key="10">
    <source>
        <dbReference type="RuleBase" id="RU363032"/>
    </source>
</evidence>
<evidence type="ECO:0000256" key="2">
    <source>
        <dbReference type="ARBA" id="ARBA00004429"/>
    </source>
</evidence>
<dbReference type="Proteomes" id="UP001301152">
    <property type="component" value="Unassembled WGS sequence"/>
</dbReference>